<keyword evidence="8" id="KW-1185">Reference proteome</keyword>
<dbReference type="KEGG" id="vos:KNV97_13450"/>
<evidence type="ECO:0000313" key="8">
    <source>
        <dbReference type="Proteomes" id="UP000694232"/>
    </source>
</evidence>
<organism evidence="7 8">
    <name type="scientific">Vibrio ostreae</name>
    <dbReference type="NCBI Taxonomy" id="2841925"/>
    <lineage>
        <taxon>Bacteria</taxon>
        <taxon>Pseudomonadati</taxon>
        <taxon>Pseudomonadota</taxon>
        <taxon>Gammaproteobacteria</taxon>
        <taxon>Vibrionales</taxon>
        <taxon>Vibrionaceae</taxon>
        <taxon>Vibrio</taxon>
    </lineage>
</organism>
<dbReference type="GO" id="GO:0016614">
    <property type="term" value="F:oxidoreductase activity, acting on CH-OH group of donors"/>
    <property type="evidence" value="ECO:0007669"/>
    <property type="project" value="InterPro"/>
</dbReference>
<comment type="similarity">
    <text evidence="2">Belongs to the GMC oxidoreductase family.</text>
</comment>
<feature type="domain" description="Glucose-methanol-choline oxidoreductase C-terminal" evidence="6">
    <location>
        <begin position="1"/>
        <end position="45"/>
    </location>
</feature>
<dbReference type="InterPro" id="IPR007867">
    <property type="entry name" value="GMC_OxRtase_C"/>
</dbReference>
<dbReference type="PANTHER" id="PTHR42784:SF1">
    <property type="entry name" value="PYRANOSE 2-OXIDASE"/>
    <property type="match status" value="1"/>
</dbReference>
<protein>
    <submittedName>
        <fullName evidence="7">GMC family oxidoreductase</fullName>
    </submittedName>
</protein>
<sequence>MGDNPKDSVVDKDCRTHDHDNLFIASSGTMPTVGTVNCTLTIAALSLRIAATLNKEV</sequence>
<keyword evidence="3" id="KW-0285">Flavoprotein</keyword>
<evidence type="ECO:0000259" key="6">
    <source>
        <dbReference type="Pfam" id="PF05199"/>
    </source>
</evidence>
<accession>A0A975YPX5</accession>
<gene>
    <name evidence="7" type="ORF">KNV97_13450</name>
</gene>
<dbReference type="Proteomes" id="UP000694232">
    <property type="component" value="Chromosome 1"/>
</dbReference>
<dbReference type="AlphaFoldDB" id="A0A975YPX5"/>
<name>A0A975YPX5_9VIBR</name>
<evidence type="ECO:0000313" key="7">
    <source>
        <dbReference type="EMBL" id="QXO19189.1"/>
    </source>
</evidence>
<dbReference type="PANTHER" id="PTHR42784">
    <property type="entry name" value="PYRANOSE 2-OXIDASE"/>
    <property type="match status" value="1"/>
</dbReference>
<evidence type="ECO:0000256" key="5">
    <source>
        <dbReference type="ARBA" id="ARBA00023002"/>
    </source>
</evidence>
<dbReference type="InterPro" id="IPR051473">
    <property type="entry name" value="P2Ox-like"/>
</dbReference>
<proteinExistence type="inferred from homology"/>
<comment type="cofactor">
    <cofactor evidence="1">
        <name>FAD</name>
        <dbReference type="ChEBI" id="CHEBI:57692"/>
    </cofactor>
</comment>
<evidence type="ECO:0000256" key="3">
    <source>
        <dbReference type="ARBA" id="ARBA00022630"/>
    </source>
</evidence>
<keyword evidence="4" id="KW-0274">FAD</keyword>
<dbReference type="Pfam" id="PF05199">
    <property type="entry name" value="GMC_oxred_C"/>
    <property type="match status" value="1"/>
</dbReference>
<dbReference type="RefSeq" id="WP_218563338.1">
    <property type="nucleotide sequence ID" value="NZ_CP076643.1"/>
</dbReference>
<reference evidence="7" key="1">
    <citation type="submission" date="2021-06" db="EMBL/GenBank/DDBJ databases">
        <title>Vibrio nov. sp., novel gut bacterium isolated from Yellow Sea oyster.</title>
        <authorList>
            <person name="Muhammad N."/>
            <person name="Nguyen T.H."/>
            <person name="Lee Y.-J."/>
            <person name="Ko J."/>
            <person name="Kim S.-G."/>
        </authorList>
    </citation>
    <scope>NUCLEOTIDE SEQUENCE</scope>
    <source>
        <strain evidence="7">OG9-811</strain>
    </source>
</reference>
<keyword evidence="5" id="KW-0560">Oxidoreductase</keyword>
<dbReference type="EMBL" id="CP076643">
    <property type="protein sequence ID" value="QXO19189.1"/>
    <property type="molecule type" value="Genomic_DNA"/>
</dbReference>
<evidence type="ECO:0000256" key="1">
    <source>
        <dbReference type="ARBA" id="ARBA00001974"/>
    </source>
</evidence>
<evidence type="ECO:0000256" key="4">
    <source>
        <dbReference type="ARBA" id="ARBA00022827"/>
    </source>
</evidence>
<evidence type="ECO:0000256" key="2">
    <source>
        <dbReference type="ARBA" id="ARBA00010790"/>
    </source>
</evidence>